<feature type="binding site" evidence="14">
    <location>
        <position position="319"/>
    </location>
    <ligand>
        <name>NAD(+)</name>
        <dbReference type="ChEBI" id="CHEBI:57540"/>
    </ligand>
</feature>
<dbReference type="SMART" id="SM00278">
    <property type="entry name" value="HhH1"/>
    <property type="match status" value="4"/>
</dbReference>
<dbReference type="GO" id="GO:0003911">
    <property type="term" value="F:DNA ligase (NAD+) activity"/>
    <property type="evidence" value="ECO:0007669"/>
    <property type="project" value="UniProtKB-UniRule"/>
</dbReference>
<dbReference type="Pfam" id="PF00533">
    <property type="entry name" value="BRCT"/>
    <property type="match status" value="1"/>
</dbReference>
<dbReference type="SMART" id="SM00292">
    <property type="entry name" value="BRCT"/>
    <property type="match status" value="1"/>
</dbReference>
<dbReference type="EMBL" id="JPMI01000201">
    <property type="protein sequence ID" value="KFA90603.1"/>
    <property type="molecule type" value="Genomic_DNA"/>
</dbReference>
<dbReference type="FunFam" id="3.30.470.30:FF:000001">
    <property type="entry name" value="DNA ligase"/>
    <property type="match status" value="1"/>
</dbReference>
<evidence type="ECO:0000259" key="17">
    <source>
        <dbReference type="PROSITE" id="PS50172"/>
    </source>
</evidence>
<dbReference type="InterPro" id="IPR001679">
    <property type="entry name" value="DNA_ligase"/>
</dbReference>
<dbReference type="CDD" id="cd17748">
    <property type="entry name" value="BRCT_DNA_ligase_like"/>
    <property type="match status" value="1"/>
</dbReference>
<feature type="binding site" evidence="14">
    <location>
        <position position="116"/>
    </location>
    <ligand>
        <name>NAD(+)</name>
        <dbReference type="ChEBI" id="CHEBI:57540"/>
    </ligand>
</feature>
<dbReference type="InterPro" id="IPR004149">
    <property type="entry name" value="Znf_DNAligase_C4"/>
</dbReference>
<evidence type="ECO:0000256" key="5">
    <source>
        <dbReference type="ARBA" id="ARBA00022705"/>
    </source>
</evidence>
<dbReference type="FunFam" id="1.10.150.20:FF:000007">
    <property type="entry name" value="DNA ligase"/>
    <property type="match status" value="1"/>
</dbReference>
<evidence type="ECO:0000256" key="10">
    <source>
        <dbReference type="ARBA" id="ARBA00023027"/>
    </source>
</evidence>
<feature type="region of interest" description="Disordered" evidence="16">
    <location>
        <begin position="614"/>
        <end position="636"/>
    </location>
</feature>
<evidence type="ECO:0000256" key="12">
    <source>
        <dbReference type="ARBA" id="ARBA00034005"/>
    </source>
</evidence>
<dbReference type="InterPro" id="IPR004150">
    <property type="entry name" value="NAD_DNA_ligase_OB"/>
</dbReference>
<dbReference type="InterPro" id="IPR013839">
    <property type="entry name" value="DNAligase_adenylation"/>
</dbReference>
<dbReference type="GO" id="GO:0046872">
    <property type="term" value="F:metal ion binding"/>
    <property type="evidence" value="ECO:0007669"/>
    <property type="project" value="UniProtKB-KW"/>
</dbReference>
<dbReference type="GO" id="GO:0005829">
    <property type="term" value="C:cytosol"/>
    <property type="evidence" value="ECO:0007669"/>
    <property type="project" value="TreeGrafter"/>
</dbReference>
<dbReference type="PROSITE" id="PS01055">
    <property type="entry name" value="DNA_LIGASE_N1"/>
    <property type="match status" value="1"/>
</dbReference>
<feature type="binding site" evidence="14">
    <location>
        <position position="431"/>
    </location>
    <ligand>
        <name>Zn(2+)</name>
        <dbReference type="ChEBI" id="CHEBI:29105"/>
    </ligand>
</feature>
<comment type="function">
    <text evidence="1 14">DNA ligase that catalyzes the formation of phosphodiester linkages between 5'-phosphoryl and 3'-hydroxyl groups in double-stranded DNA using NAD as a coenzyme and as the energy source for the reaction. It is essential for DNA replication and repair of damaged DNA.</text>
</comment>
<evidence type="ECO:0000256" key="14">
    <source>
        <dbReference type="HAMAP-Rule" id="MF_01588"/>
    </source>
</evidence>
<comment type="caution">
    <text evidence="18">The sequence shown here is derived from an EMBL/GenBank/DDBJ whole genome shotgun (WGS) entry which is preliminary data.</text>
</comment>
<dbReference type="PANTHER" id="PTHR23389:SF9">
    <property type="entry name" value="DNA LIGASE"/>
    <property type="match status" value="1"/>
</dbReference>
<dbReference type="InterPro" id="IPR036420">
    <property type="entry name" value="BRCT_dom_sf"/>
</dbReference>
<keyword evidence="10 14" id="KW-0520">NAD</keyword>
<dbReference type="Gene3D" id="3.40.50.10190">
    <property type="entry name" value="BRCT domain"/>
    <property type="match status" value="1"/>
</dbReference>
<evidence type="ECO:0000256" key="6">
    <source>
        <dbReference type="ARBA" id="ARBA00022723"/>
    </source>
</evidence>
<dbReference type="Pfam" id="PF03119">
    <property type="entry name" value="DNA_ligase_ZBD"/>
    <property type="match status" value="1"/>
</dbReference>
<evidence type="ECO:0000256" key="8">
    <source>
        <dbReference type="ARBA" id="ARBA00022833"/>
    </source>
</evidence>
<dbReference type="FunFam" id="2.40.50.140:FF:000012">
    <property type="entry name" value="DNA ligase"/>
    <property type="match status" value="1"/>
</dbReference>
<comment type="similarity">
    <text evidence="13 14">Belongs to the NAD-dependent DNA ligase family. LigA subfamily.</text>
</comment>
<evidence type="ECO:0000256" key="9">
    <source>
        <dbReference type="ARBA" id="ARBA00022842"/>
    </source>
</evidence>
<dbReference type="RefSeq" id="WP_043401773.1">
    <property type="nucleotide sequence ID" value="NZ_JPMI01000201.1"/>
</dbReference>
<dbReference type="HAMAP" id="MF_01588">
    <property type="entry name" value="DNA_ligase_A"/>
    <property type="match status" value="1"/>
</dbReference>
<dbReference type="Gene3D" id="1.10.287.610">
    <property type="entry name" value="Helix hairpin bin"/>
    <property type="match status" value="1"/>
</dbReference>
<dbReference type="InterPro" id="IPR003583">
    <property type="entry name" value="Hlx-hairpin-Hlx_DNA-bd_motif"/>
</dbReference>
<dbReference type="SUPFAM" id="SSF56091">
    <property type="entry name" value="DNA ligase/mRNA capping enzyme, catalytic domain"/>
    <property type="match status" value="1"/>
</dbReference>
<comment type="catalytic activity">
    <reaction evidence="12 14 15">
        <text>NAD(+) + (deoxyribonucleotide)n-3'-hydroxyl + 5'-phospho-(deoxyribonucleotide)m = (deoxyribonucleotide)n+m + AMP + beta-nicotinamide D-nucleotide.</text>
        <dbReference type="EC" id="6.5.1.2"/>
    </reaction>
</comment>
<dbReference type="Pfam" id="PF03120">
    <property type="entry name" value="OB_DNA_ligase"/>
    <property type="match status" value="1"/>
</dbReference>
<dbReference type="SMART" id="SM00532">
    <property type="entry name" value="LIGANc"/>
    <property type="match status" value="1"/>
</dbReference>
<gene>
    <name evidence="14" type="primary">ligA</name>
    <name evidence="18" type="ORF">Q664_27465</name>
</gene>
<dbReference type="InterPro" id="IPR041663">
    <property type="entry name" value="DisA/LigA_HHH"/>
</dbReference>
<evidence type="ECO:0000256" key="13">
    <source>
        <dbReference type="ARBA" id="ARBA00060881"/>
    </source>
</evidence>
<dbReference type="AlphaFoldDB" id="A0A084SQ68"/>
<dbReference type="NCBIfam" id="TIGR00575">
    <property type="entry name" value="dnlj"/>
    <property type="match status" value="1"/>
</dbReference>
<dbReference type="Proteomes" id="UP000028547">
    <property type="component" value="Unassembled WGS sequence"/>
</dbReference>
<keyword evidence="6 14" id="KW-0479">Metal-binding</keyword>
<dbReference type="SUPFAM" id="SSF52113">
    <property type="entry name" value="BRCT domain"/>
    <property type="match status" value="1"/>
</dbReference>
<keyword evidence="9 14" id="KW-0460">Magnesium</keyword>
<dbReference type="CDD" id="cd00114">
    <property type="entry name" value="LIGANc"/>
    <property type="match status" value="1"/>
</dbReference>
<dbReference type="InterPro" id="IPR012340">
    <property type="entry name" value="NA-bd_OB-fold"/>
</dbReference>
<evidence type="ECO:0000256" key="3">
    <source>
        <dbReference type="ARBA" id="ARBA00013308"/>
    </source>
</evidence>
<dbReference type="Pfam" id="PF14520">
    <property type="entry name" value="HHH_5"/>
    <property type="match status" value="1"/>
</dbReference>
<accession>A0A084SQ68</accession>
<dbReference type="SUPFAM" id="SSF50249">
    <property type="entry name" value="Nucleic acid-binding proteins"/>
    <property type="match status" value="1"/>
</dbReference>
<evidence type="ECO:0000256" key="4">
    <source>
        <dbReference type="ARBA" id="ARBA00022598"/>
    </source>
</evidence>
<dbReference type="SUPFAM" id="SSF47781">
    <property type="entry name" value="RuvA domain 2-like"/>
    <property type="match status" value="1"/>
</dbReference>
<evidence type="ECO:0000313" key="18">
    <source>
        <dbReference type="EMBL" id="KFA90603.1"/>
    </source>
</evidence>
<keyword evidence="11 14" id="KW-0234">DNA repair</keyword>
<reference evidence="18 19" key="1">
    <citation type="submission" date="2014-07" db="EMBL/GenBank/DDBJ databases">
        <title>Draft Genome Sequence of Gephyronic Acid Producer, Cystobacter violaceus Strain Cb vi76.</title>
        <authorList>
            <person name="Stevens D.C."/>
            <person name="Young J."/>
            <person name="Carmichael R."/>
            <person name="Tan J."/>
            <person name="Taylor R.E."/>
        </authorList>
    </citation>
    <scope>NUCLEOTIDE SEQUENCE [LARGE SCALE GENOMIC DNA]</scope>
    <source>
        <strain evidence="18 19">Cb vi76</strain>
    </source>
</reference>
<dbReference type="NCBIfam" id="NF005932">
    <property type="entry name" value="PRK07956.1"/>
    <property type="match status" value="1"/>
</dbReference>
<dbReference type="Gene3D" id="1.10.150.20">
    <property type="entry name" value="5' to 3' exonuclease, C-terminal subdomain"/>
    <property type="match status" value="2"/>
</dbReference>
<evidence type="ECO:0000256" key="15">
    <source>
        <dbReference type="RuleBase" id="RU000618"/>
    </source>
</evidence>
<name>A0A084SQ68_9BACT</name>
<dbReference type="InterPro" id="IPR010994">
    <property type="entry name" value="RuvA_2-like"/>
</dbReference>
<dbReference type="PROSITE" id="PS01056">
    <property type="entry name" value="DNA_LIGASE_N2"/>
    <property type="match status" value="1"/>
</dbReference>
<dbReference type="InterPro" id="IPR001357">
    <property type="entry name" value="BRCT_dom"/>
</dbReference>
<keyword evidence="14" id="KW-0464">Manganese</keyword>
<dbReference type="PROSITE" id="PS50172">
    <property type="entry name" value="BRCT"/>
    <property type="match status" value="1"/>
</dbReference>
<dbReference type="FunFam" id="1.10.150.20:FF:000006">
    <property type="entry name" value="DNA ligase"/>
    <property type="match status" value="1"/>
</dbReference>
<dbReference type="PANTHER" id="PTHR23389">
    <property type="entry name" value="CHROMOSOME TRANSMISSION FIDELITY FACTOR 18"/>
    <property type="match status" value="1"/>
</dbReference>
<evidence type="ECO:0000256" key="1">
    <source>
        <dbReference type="ARBA" id="ARBA00004067"/>
    </source>
</evidence>
<proteinExistence type="inferred from homology"/>
<feature type="binding site" evidence="14">
    <location>
        <position position="416"/>
    </location>
    <ligand>
        <name>Zn(2+)</name>
        <dbReference type="ChEBI" id="CHEBI:29105"/>
    </ligand>
</feature>
<feature type="binding site" evidence="14">
    <location>
        <position position="295"/>
    </location>
    <ligand>
        <name>NAD(+)</name>
        <dbReference type="ChEBI" id="CHEBI:57540"/>
    </ligand>
</feature>
<dbReference type="FunFam" id="1.10.287.610:FF:000002">
    <property type="entry name" value="DNA ligase"/>
    <property type="match status" value="1"/>
</dbReference>
<feature type="binding site" evidence="14">
    <location>
        <begin position="36"/>
        <end position="40"/>
    </location>
    <ligand>
        <name>NAD(+)</name>
        <dbReference type="ChEBI" id="CHEBI:57540"/>
    </ligand>
</feature>
<dbReference type="InterPro" id="IPR018239">
    <property type="entry name" value="DNA_ligase_AS"/>
</dbReference>
<evidence type="ECO:0000313" key="19">
    <source>
        <dbReference type="Proteomes" id="UP000028547"/>
    </source>
</evidence>
<keyword evidence="4 14" id="KW-0436">Ligase</keyword>
<evidence type="ECO:0000256" key="11">
    <source>
        <dbReference type="ARBA" id="ARBA00023204"/>
    </source>
</evidence>
<dbReference type="GO" id="GO:0003677">
    <property type="term" value="F:DNA binding"/>
    <property type="evidence" value="ECO:0007669"/>
    <property type="project" value="InterPro"/>
</dbReference>
<evidence type="ECO:0000256" key="2">
    <source>
        <dbReference type="ARBA" id="ARBA00012722"/>
    </source>
</evidence>
<feature type="binding site" evidence="14">
    <location>
        <begin position="85"/>
        <end position="86"/>
    </location>
    <ligand>
        <name>NAD(+)</name>
        <dbReference type="ChEBI" id="CHEBI:57540"/>
    </ligand>
</feature>
<dbReference type="GO" id="GO:0006260">
    <property type="term" value="P:DNA replication"/>
    <property type="evidence" value="ECO:0007669"/>
    <property type="project" value="UniProtKB-KW"/>
</dbReference>
<dbReference type="Gene3D" id="2.40.50.140">
    <property type="entry name" value="Nucleic acid-binding proteins"/>
    <property type="match status" value="1"/>
</dbReference>
<dbReference type="Pfam" id="PF01653">
    <property type="entry name" value="DNA_ligase_aden"/>
    <property type="match status" value="1"/>
</dbReference>
<protein>
    <recommendedName>
        <fullName evidence="3 14">DNA ligase</fullName>
        <ecNumber evidence="2 14">6.5.1.2</ecNumber>
    </recommendedName>
    <alternativeName>
        <fullName evidence="14">Polydeoxyribonucleotide synthase [NAD(+)]</fullName>
    </alternativeName>
</protein>
<feature type="binding site" evidence="14">
    <location>
        <position position="179"/>
    </location>
    <ligand>
        <name>NAD(+)</name>
        <dbReference type="ChEBI" id="CHEBI:57540"/>
    </ligand>
</feature>
<dbReference type="GO" id="GO:0006281">
    <property type="term" value="P:DNA repair"/>
    <property type="evidence" value="ECO:0007669"/>
    <property type="project" value="UniProtKB-KW"/>
</dbReference>
<dbReference type="Gene3D" id="6.20.10.30">
    <property type="match status" value="1"/>
</dbReference>
<feature type="compositionally biased region" description="Basic and acidic residues" evidence="16">
    <location>
        <begin position="615"/>
        <end position="625"/>
    </location>
</feature>
<dbReference type="InterPro" id="IPR033136">
    <property type="entry name" value="DNA_ligase_CS"/>
</dbReference>
<sequence length="675" mass="74540">MNTSKTADAARIEQLRRELAHHNHRYYVLDSPEISDAEYDRLMRELQELEARHPDLITVDSPTQRVGGAPAEKFEKVIHRAPMLSLANVFGDEELSDFDERIRRQTGLTQVAYVCEPKLDGLAITLLYEQGRFVRGATRGDGTEGEDVSANLRTIRNLPMELLPQNGVKVPGSLEVRGEVFISKKDFKKLNDAREQEGEPLFANPRNAAAGSLRQLDPRITAARPLSVYLYECVPGEGVPAFRTHAEKLEYLKSLGLPVNRYVHVPSVEGVREQYRASVEGRHALPFEVDGMVVKVDEEDLRQRLGQISKSPRWAVAYKFPPEEEATLVEDIQVYVGRTGALTPVAHLKPVKVGGVTVSRATLHNEDELRRKDVRKGDTVFIRRAGDVIPEIVKVVESKRPEGAQPFVFPTGCPVCHAAAVRDDEGTIIRCTGATCPAQLVEKVRHFASRTAMDVDGLGEKLAAQLVETGLVKSFADLYHLTRGRLLELERMGEKSADNLLANIERSKQTTQARFLYALGIRHVGEATAKTLAEAFPDVRQLFEASLEDISRVKDVGPTMAQVIYSFFREPQNREAIEALLATGITPAAPQVVKGGVFSGKTVVLTGGMSGMSRDQAKEEIERRGGKVSGSVSRKTDMVVAGEDAGSKLKKAQELGVRILDEQAFLQLLQSDARG</sequence>
<keyword evidence="5 14" id="KW-0235">DNA replication</keyword>
<dbReference type="EC" id="6.5.1.2" evidence="2 14"/>
<keyword evidence="7 14" id="KW-0227">DNA damage</keyword>
<dbReference type="Gene3D" id="3.30.470.30">
    <property type="entry name" value="DNA ligase/mRNA capping enzyme"/>
    <property type="match status" value="1"/>
</dbReference>
<organism evidence="18 19">
    <name type="scientific">Archangium violaceum Cb vi76</name>
    <dbReference type="NCBI Taxonomy" id="1406225"/>
    <lineage>
        <taxon>Bacteria</taxon>
        <taxon>Pseudomonadati</taxon>
        <taxon>Myxococcota</taxon>
        <taxon>Myxococcia</taxon>
        <taxon>Myxococcales</taxon>
        <taxon>Cystobacterineae</taxon>
        <taxon>Archangiaceae</taxon>
        <taxon>Archangium</taxon>
    </lineage>
</organism>
<dbReference type="PIRSF" id="PIRSF001604">
    <property type="entry name" value="LigA"/>
    <property type="match status" value="1"/>
</dbReference>
<feature type="domain" description="BRCT" evidence="17">
    <location>
        <begin position="593"/>
        <end position="675"/>
    </location>
</feature>
<dbReference type="Pfam" id="PF12826">
    <property type="entry name" value="HHH_2"/>
    <property type="match status" value="1"/>
</dbReference>
<feature type="binding site" evidence="14">
    <location>
        <position position="413"/>
    </location>
    <ligand>
        <name>Zn(2+)</name>
        <dbReference type="ChEBI" id="CHEBI:29105"/>
    </ligand>
</feature>
<feature type="binding site" evidence="14">
    <location>
        <position position="436"/>
    </location>
    <ligand>
        <name>Zn(2+)</name>
        <dbReference type="ChEBI" id="CHEBI:29105"/>
    </ligand>
</feature>
<feature type="binding site" evidence="14">
    <location>
        <position position="139"/>
    </location>
    <ligand>
        <name>NAD(+)</name>
        <dbReference type="ChEBI" id="CHEBI:57540"/>
    </ligand>
</feature>
<keyword evidence="8 14" id="KW-0862">Zinc</keyword>
<evidence type="ECO:0000256" key="7">
    <source>
        <dbReference type="ARBA" id="ARBA00022763"/>
    </source>
</evidence>
<dbReference type="InterPro" id="IPR013840">
    <property type="entry name" value="DNAligase_N"/>
</dbReference>
<dbReference type="Pfam" id="PF22745">
    <property type="entry name" value="Nlig-Ia"/>
    <property type="match status" value="1"/>
</dbReference>
<comment type="cofactor">
    <cofactor evidence="14">
        <name>Mg(2+)</name>
        <dbReference type="ChEBI" id="CHEBI:18420"/>
    </cofactor>
    <cofactor evidence="14">
        <name>Mn(2+)</name>
        <dbReference type="ChEBI" id="CHEBI:29035"/>
    </cofactor>
</comment>
<feature type="active site" description="N6-AMP-lysine intermediate" evidence="14">
    <location>
        <position position="118"/>
    </location>
</feature>
<evidence type="ECO:0000256" key="16">
    <source>
        <dbReference type="SAM" id="MobiDB-lite"/>
    </source>
</evidence>